<proteinExistence type="predicted"/>
<dbReference type="EMBL" id="JBHSKS010000002">
    <property type="protein sequence ID" value="MFC5190616.1"/>
    <property type="molecule type" value="Genomic_DNA"/>
</dbReference>
<organism evidence="1 2">
    <name type="scientific">Algoriphagus aquatilis</name>
    <dbReference type="NCBI Taxonomy" id="490186"/>
    <lineage>
        <taxon>Bacteria</taxon>
        <taxon>Pseudomonadati</taxon>
        <taxon>Bacteroidota</taxon>
        <taxon>Cytophagia</taxon>
        <taxon>Cytophagales</taxon>
        <taxon>Cyclobacteriaceae</taxon>
        <taxon>Algoriphagus</taxon>
    </lineage>
</organism>
<name>A0ABW0BT71_9BACT</name>
<dbReference type="Proteomes" id="UP001596163">
    <property type="component" value="Unassembled WGS sequence"/>
</dbReference>
<dbReference type="RefSeq" id="WP_377911870.1">
    <property type="nucleotide sequence ID" value="NZ_JBHSKS010000002.1"/>
</dbReference>
<evidence type="ECO:0000313" key="2">
    <source>
        <dbReference type="Proteomes" id="UP001596163"/>
    </source>
</evidence>
<keyword evidence="2" id="KW-1185">Reference proteome</keyword>
<gene>
    <name evidence="1" type="ORF">ACFPIK_02470</name>
</gene>
<accession>A0ABW0BT71</accession>
<comment type="caution">
    <text evidence="1">The sequence shown here is derived from an EMBL/GenBank/DDBJ whole genome shotgun (WGS) entry which is preliminary data.</text>
</comment>
<evidence type="ECO:0000313" key="1">
    <source>
        <dbReference type="EMBL" id="MFC5190616.1"/>
    </source>
</evidence>
<reference evidence="2" key="1">
    <citation type="journal article" date="2019" name="Int. J. Syst. Evol. Microbiol.">
        <title>The Global Catalogue of Microorganisms (GCM) 10K type strain sequencing project: providing services to taxonomists for standard genome sequencing and annotation.</title>
        <authorList>
            <consortium name="The Broad Institute Genomics Platform"/>
            <consortium name="The Broad Institute Genome Sequencing Center for Infectious Disease"/>
            <person name="Wu L."/>
            <person name="Ma J."/>
        </authorList>
    </citation>
    <scope>NUCLEOTIDE SEQUENCE [LARGE SCALE GENOMIC DNA]</scope>
    <source>
        <strain evidence="2">CGMCC 1.7030</strain>
    </source>
</reference>
<protein>
    <submittedName>
        <fullName evidence="1">Uncharacterized protein</fullName>
    </submittedName>
</protein>
<sequence>MSLALPISNLEIASPAWTVTSTPELIRFNLGQQEILKIFSQPIANKMQGMCRFERGFEKLLPLFRGLILLGKPSSLSLIYDFDRAQAFFTFSQSESQEVERFFNSVIELLKKELKFKQILEKVIENNRRFQAEQALLQASLHRVTWD</sequence>